<accession>A0A7I8W892</accession>
<organism evidence="2 3">
    <name type="scientific">Dimorphilus gyrociliatus</name>
    <dbReference type="NCBI Taxonomy" id="2664684"/>
    <lineage>
        <taxon>Eukaryota</taxon>
        <taxon>Metazoa</taxon>
        <taxon>Spiralia</taxon>
        <taxon>Lophotrochozoa</taxon>
        <taxon>Annelida</taxon>
        <taxon>Polychaeta</taxon>
        <taxon>Polychaeta incertae sedis</taxon>
        <taxon>Dinophilidae</taxon>
        <taxon>Dimorphilus</taxon>
    </lineage>
</organism>
<reference evidence="2 3" key="1">
    <citation type="submission" date="2020-08" db="EMBL/GenBank/DDBJ databases">
        <authorList>
            <person name="Hejnol A."/>
        </authorList>
    </citation>
    <scope>NUCLEOTIDE SEQUENCE [LARGE SCALE GENOMIC DNA]</scope>
</reference>
<dbReference type="OrthoDB" id="6260845at2759"/>
<keyword evidence="3" id="KW-1185">Reference proteome</keyword>
<dbReference type="InterPro" id="IPR035897">
    <property type="entry name" value="Toll_tir_struct_dom_sf"/>
</dbReference>
<evidence type="ECO:0000313" key="3">
    <source>
        <dbReference type="Proteomes" id="UP000549394"/>
    </source>
</evidence>
<dbReference type="PANTHER" id="PTHR46270:SF2">
    <property type="entry name" value="TIR DOMAIN-CONTAINING PROTEIN"/>
    <property type="match status" value="1"/>
</dbReference>
<dbReference type="Gene3D" id="3.40.50.10140">
    <property type="entry name" value="Toll/interleukin-1 receptor homology (TIR) domain"/>
    <property type="match status" value="1"/>
</dbReference>
<dbReference type="EMBL" id="CAJFCJ010000020">
    <property type="protein sequence ID" value="CAD5124205.1"/>
    <property type="molecule type" value="Genomic_DNA"/>
</dbReference>
<dbReference type="Proteomes" id="UP000549394">
    <property type="component" value="Unassembled WGS sequence"/>
</dbReference>
<evidence type="ECO:0000259" key="1">
    <source>
        <dbReference type="Pfam" id="PF13676"/>
    </source>
</evidence>
<name>A0A7I8W892_9ANNE</name>
<dbReference type="InterPro" id="IPR000157">
    <property type="entry name" value="TIR_dom"/>
</dbReference>
<dbReference type="PANTHER" id="PTHR46270">
    <property type="entry name" value="ARMADILLO-TYPE FOLD-RELATED"/>
    <property type="match status" value="1"/>
</dbReference>
<dbReference type="SUPFAM" id="SSF52200">
    <property type="entry name" value="Toll/Interleukin receptor TIR domain"/>
    <property type="match status" value="1"/>
</dbReference>
<dbReference type="SUPFAM" id="SSF50405">
    <property type="entry name" value="Actin-crosslinking proteins"/>
    <property type="match status" value="1"/>
</dbReference>
<sequence>MESKHVMLSYQHGIQPMVEIIYNGLEKLGISVWMDIKGGMTGNINESMAYGVDNAAAVCCFMTHQYSESKNCKKELNYTDSQDIEIVPVMAEKSFKATGWLGIITAGLLWIDFRENNNMEKRIQSLAKEIVHRVGENVTKMTRPQKAVSAPPAVKPGRAFKHKLQGKYLAESGEVKVHAASGSRSTLTLRNSPEATSFWIEERKEKNSPIYFYKNYSSNGYLGYDPNGNYIYTKGQHYGAEEWQLIADETSTNGERAVIIFANYGKKYLAIRNGKLTGVADKQDDCIWYLD</sequence>
<dbReference type="AlphaFoldDB" id="A0A7I8W892"/>
<proteinExistence type="predicted"/>
<dbReference type="Pfam" id="PF13676">
    <property type="entry name" value="TIR_2"/>
    <property type="match status" value="1"/>
</dbReference>
<evidence type="ECO:0000313" key="2">
    <source>
        <dbReference type="EMBL" id="CAD5124205.1"/>
    </source>
</evidence>
<gene>
    <name evidence="2" type="ORF">DGYR_LOCUS11781</name>
</gene>
<protein>
    <recommendedName>
        <fullName evidence="1">TIR domain-containing protein</fullName>
    </recommendedName>
</protein>
<dbReference type="GO" id="GO:0007165">
    <property type="term" value="P:signal transduction"/>
    <property type="evidence" value="ECO:0007669"/>
    <property type="project" value="InterPro"/>
</dbReference>
<feature type="domain" description="TIR" evidence="1">
    <location>
        <begin position="6"/>
        <end position="124"/>
    </location>
</feature>
<dbReference type="InterPro" id="IPR008999">
    <property type="entry name" value="Actin-crosslinking"/>
</dbReference>
<comment type="caution">
    <text evidence="2">The sequence shown here is derived from an EMBL/GenBank/DDBJ whole genome shotgun (WGS) entry which is preliminary data.</text>
</comment>